<proteinExistence type="predicted"/>
<dbReference type="RefSeq" id="WP_344666237.1">
    <property type="nucleotide sequence ID" value="NZ_BAAAQN010000015.1"/>
</dbReference>
<accession>A0ABP5FM00</accession>
<gene>
    <name evidence="2" type="ORF">GCM10009839_30380</name>
</gene>
<keyword evidence="3" id="KW-1185">Reference proteome</keyword>
<comment type="caution">
    <text evidence="2">The sequence shown here is derived from an EMBL/GenBank/DDBJ whole genome shotgun (WGS) entry which is preliminary data.</text>
</comment>
<reference evidence="3" key="1">
    <citation type="journal article" date="2019" name="Int. J. Syst. Evol. Microbiol.">
        <title>The Global Catalogue of Microorganisms (GCM) 10K type strain sequencing project: providing services to taxonomists for standard genome sequencing and annotation.</title>
        <authorList>
            <consortium name="The Broad Institute Genomics Platform"/>
            <consortium name="The Broad Institute Genome Sequencing Center for Infectious Disease"/>
            <person name="Wu L."/>
            <person name="Ma J."/>
        </authorList>
    </citation>
    <scope>NUCLEOTIDE SEQUENCE [LARGE SCALE GENOMIC DNA]</scope>
    <source>
        <strain evidence="3">JCM 16014</strain>
    </source>
</reference>
<feature type="region of interest" description="Disordered" evidence="1">
    <location>
        <begin position="1"/>
        <end position="23"/>
    </location>
</feature>
<dbReference type="EMBL" id="BAAAQN010000015">
    <property type="protein sequence ID" value="GAA2028969.1"/>
    <property type="molecule type" value="Genomic_DNA"/>
</dbReference>
<sequence length="188" mass="21221">MKFDPYPTSPAPDPTFWRPGEPGDGAAHGYQAAIVCHRGHVALATLTRVPGEDLGFCNECGSKLIARCRNCRIRIRGREHAPGYADWTEFVPPKFCDGCGEPHPWVDRAGRINQLENLLDEEEIDEATRLLVMEDLDRLRQVEDVPEERQLVYWKRIKTAAPHFLTETALKIAVTLMTEKIKKETGLG</sequence>
<name>A0ABP5FM00_9ACTN</name>
<dbReference type="Proteomes" id="UP001500751">
    <property type="component" value="Unassembled WGS sequence"/>
</dbReference>
<dbReference type="Pfam" id="PF10083">
    <property type="entry name" value="DUF2321"/>
    <property type="match status" value="1"/>
</dbReference>
<evidence type="ECO:0008006" key="4">
    <source>
        <dbReference type="Google" id="ProtNLM"/>
    </source>
</evidence>
<organism evidence="2 3">
    <name type="scientific">Catenulispora yoronensis</name>
    <dbReference type="NCBI Taxonomy" id="450799"/>
    <lineage>
        <taxon>Bacteria</taxon>
        <taxon>Bacillati</taxon>
        <taxon>Actinomycetota</taxon>
        <taxon>Actinomycetes</taxon>
        <taxon>Catenulisporales</taxon>
        <taxon>Catenulisporaceae</taxon>
        <taxon>Catenulispora</taxon>
    </lineage>
</organism>
<dbReference type="InterPro" id="IPR016891">
    <property type="entry name" value="DUF2321"/>
</dbReference>
<evidence type="ECO:0000313" key="3">
    <source>
        <dbReference type="Proteomes" id="UP001500751"/>
    </source>
</evidence>
<protein>
    <recommendedName>
        <fullName evidence="4">DUF2321 domain-containing protein</fullName>
    </recommendedName>
</protein>
<evidence type="ECO:0000256" key="1">
    <source>
        <dbReference type="SAM" id="MobiDB-lite"/>
    </source>
</evidence>
<evidence type="ECO:0000313" key="2">
    <source>
        <dbReference type="EMBL" id="GAA2028969.1"/>
    </source>
</evidence>